<feature type="transmembrane region" description="Helical" evidence="1">
    <location>
        <begin position="90"/>
        <end position="109"/>
    </location>
</feature>
<proteinExistence type="predicted"/>
<organism evidence="2 3">
    <name type="scientific">Macrostomum lignano</name>
    <dbReference type="NCBI Taxonomy" id="282301"/>
    <lineage>
        <taxon>Eukaryota</taxon>
        <taxon>Metazoa</taxon>
        <taxon>Spiralia</taxon>
        <taxon>Lophotrochozoa</taxon>
        <taxon>Platyhelminthes</taxon>
        <taxon>Rhabditophora</taxon>
        <taxon>Macrostomorpha</taxon>
        <taxon>Macrostomida</taxon>
        <taxon>Macrostomidae</taxon>
        <taxon>Macrostomum</taxon>
    </lineage>
</organism>
<protein>
    <submittedName>
        <fullName evidence="3">Transmembrane protein</fullName>
    </submittedName>
</protein>
<keyword evidence="1" id="KW-0472">Membrane</keyword>
<name>A0A1I8FQF8_9PLAT</name>
<feature type="transmembrane region" description="Helical" evidence="1">
    <location>
        <begin position="63"/>
        <end position="84"/>
    </location>
</feature>
<evidence type="ECO:0000256" key="1">
    <source>
        <dbReference type="SAM" id="Phobius"/>
    </source>
</evidence>
<dbReference type="Proteomes" id="UP000095280">
    <property type="component" value="Unplaced"/>
</dbReference>
<reference evidence="3" key="1">
    <citation type="submission" date="2016-11" db="UniProtKB">
        <authorList>
            <consortium name="WormBaseParasite"/>
        </authorList>
    </citation>
    <scope>IDENTIFICATION</scope>
</reference>
<keyword evidence="1" id="KW-0812">Transmembrane</keyword>
<keyword evidence="2" id="KW-1185">Reference proteome</keyword>
<evidence type="ECO:0000313" key="2">
    <source>
        <dbReference type="Proteomes" id="UP000095280"/>
    </source>
</evidence>
<accession>A0A1I8FQF8</accession>
<dbReference type="AlphaFoldDB" id="A0A1I8FQF8"/>
<keyword evidence="1" id="KW-1133">Transmembrane helix</keyword>
<sequence>TRAFWSARVYLIQKLESKQHSNIEHGRAGRSNQVAEAGLLLQRDRFCCCCTPASSGAARRPGVAVLAYLFYVAAVIMVSAYVFVDEAKQLPVLVAFLIAALIAGILVLVQGFLSGSSAIAAGVMAILALVTGG</sequence>
<evidence type="ECO:0000313" key="3">
    <source>
        <dbReference type="WBParaSite" id="maker-unitig_44321-snap-gene-0.2-mRNA-1"/>
    </source>
</evidence>
<dbReference type="WBParaSite" id="maker-unitig_44321-snap-gene-0.2-mRNA-1">
    <property type="protein sequence ID" value="maker-unitig_44321-snap-gene-0.2-mRNA-1"/>
    <property type="gene ID" value="maker-unitig_44321-snap-gene-0.2"/>
</dbReference>